<dbReference type="PANTHER" id="PTHR44591:SF3">
    <property type="entry name" value="RESPONSE REGULATORY DOMAIN-CONTAINING PROTEIN"/>
    <property type="match status" value="1"/>
</dbReference>
<evidence type="ECO:0000313" key="5">
    <source>
        <dbReference type="Proteomes" id="UP000318017"/>
    </source>
</evidence>
<name>A0A518G9C4_9BACT</name>
<dbReference type="Pfam" id="PF00072">
    <property type="entry name" value="Response_reg"/>
    <property type="match status" value="1"/>
</dbReference>
<reference evidence="4 5" key="1">
    <citation type="submission" date="2019-02" db="EMBL/GenBank/DDBJ databases">
        <title>Deep-cultivation of Planctomycetes and their phenomic and genomic characterization uncovers novel biology.</title>
        <authorList>
            <person name="Wiegand S."/>
            <person name="Jogler M."/>
            <person name="Boedeker C."/>
            <person name="Pinto D."/>
            <person name="Vollmers J."/>
            <person name="Rivas-Marin E."/>
            <person name="Kohn T."/>
            <person name="Peeters S.H."/>
            <person name="Heuer A."/>
            <person name="Rast P."/>
            <person name="Oberbeckmann S."/>
            <person name="Bunk B."/>
            <person name="Jeske O."/>
            <person name="Meyerdierks A."/>
            <person name="Storesund J.E."/>
            <person name="Kallscheuer N."/>
            <person name="Luecker S."/>
            <person name="Lage O.M."/>
            <person name="Pohl T."/>
            <person name="Merkel B.J."/>
            <person name="Hornburger P."/>
            <person name="Mueller R.-W."/>
            <person name="Bruemmer F."/>
            <person name="Labrenz M."/>
            <person name="Spormann A.M."/>
            <person name="Op den Camp H."/>
            <person name="Overmann J."/>
            <person name="Amann R."/>
            <person name="Jetten M.S.M."/>
            <person name="Mascher T."/>
            <person name="Medema M.H."/>
            <person name="Devos D.P."/>
            <person name="Kaster A.-K."/>
            <person name="Ovreas L."/>
            <person name="Rohde M."/>
            <person name="Galperin M.Y."/>
            <person name="Jogler C."/>
        </authorList>
    </citation>
    <scope>NUCLEOTIDE SEQUENCE [LARGE SCALE GENOMIC DNA]</scope>
    <source>
        <strain evidence="4 5">Q31a</strain>
    </source>
</reference>
<dbReference type="GO" id="GO:0000160">
    <property type="term" value="P:phosphorelay signal transduction system"/>
    <property type="evidence" value="ECO:0007669"/>
    <property type="project" value="InterPro"/>
</dbReference>
<dbReference type="PROSITE" id="PS50110">
    <property type="entry name" value="RESPONSE_REGULATORY"/>
    <property type="match status" value="1"/>
</dbReference>
<sequence>MATSYTSAPTSLTTLIESFCWNPTSTQAASHDAPQQSIDRPWVLSIDDDEEFSHGLKLGLQSRGYDVVRAFDGMGAYRFAVGVEPVAILLDLYLPHTTGEKVLAQLRFHPRTSGIPVAIVTGMREPALNQRLLLAGATEVFHKPLSFSQLADAIDGYRTQVNASPPALQKLTRRSLPVGAAAP</sequence>
<organism evidence="4 5">
    <name type="scientific">Aureliella helgolandensis</name>
    <dbReference type="NCBI Taxonomy" id="2527968"/>
    <lineage>
        <taxon>Bacteria</taxon>
        <taxon>Pseudomonadati</taxon>
        <taxon>Planctomycetota</taxon>
        <taxon>Planctomycetia</taxon>
        <taxon>Pirellulales</taxon>
        <taxon>Pirellulaceae</taxon>
        <taxon>Aureliella</taxon>
    </lineage>
</organism>
<dbReference type="Proteomes" id="UP000318017">
    <property type="component" value="Chromosome"/>
</dbReference>
<dbReference type="EMBL" id="CP036298">
    <property type="protein sequence ID" value="QDV25169.1"/>
    <property type="molecule type" value="Genomic_DNA"/>
</dbReference>
<gene>
    <name evidence="4" type="primary">srrA</name>
    <name evidence="4" type="ORF">Q31a_34920</name>
</gene>
<evidence type="ECO:0000256" key="2">
    <source>
        <dbReference type="PROSITE-ProRule" id="PRU00169"/>
    </source>
</evidence>
<proteinExistence type="predicted"/>
<dbReference type="CDD" id="cd00156">
    <property type="entry name" value="REC"/>
    <property type="match status" value="1"/>
</dbReference>
<dbReference type="SMART" id="SM00448">
    <property type="entry name" value="REC"/>
    <property type="match status" value="1"/>
</dbReference>
<dbReference type="SUPFAM" id="SSF52172">
    <property type="entry name" value="CheY-like"/>
    <property type="match status" value="1"/>
</dbReference>
<feature type="modified residue" description="4-aspartylphosphate" evidence="2">
    <location>
        <position position="91"/>
    </location>
</feature>
<keyword evidence="1 2" id="KW-0597">Phosphoprotein</keyword>
<dbReference type="Gene3D" id="3.40.50.2300">
    <property type="match status" value="1"/>
</dbReference>
<dbReference type="RefSeq" id="WP_145079893.1">
    <property type="nucleotide sequence ID" value="NZ_CP036298.1"/>
</dbReference>
<evidence type="ECO:0000256" key="1">
    <source>
        <dbReference type="ARBA" id="ARBA00022553"/>
    </source>
</evidence>
<dbReference type="PANTHER" id="PTHR44591">
    <property type="entry name" value="STRESS RESPONSE REGULATOR PROTEIN 1"/>
    <property type="match status" value="1"/>
</dbReference>
<dbReference type="KEGG" id="ahel:Q31a_34920"/>
<dbReference type="AlphaFoldDB" id="A0A518G9C4"/>
<dbReference type="InterPro" id="IPR001789">
    <property type="entry name" value="Sig_transdc_resp-reg_receiver"/>
</dbReference>
<evidence type="ECO:0000259" key="3">
    <source>
        <dbReference type="PROSITE" id="PS50110"/>
    </source>
</evidence>
<accession>A0A518G9C4</accession>
<keyword evidence="5" id="KW-1185">Reference proteome</keyword>
<feature type="domain" description="Response regulatory" evidence="3">
    <location>
        <begin position="42"/>
        <end position="158"/>
    </location>
</feature>
<protein>
    <submittedName>
        <fullName evidence="4">Transcriptional regulatory protein SrrA</fullName>
    </submittedName>
</protein>
<evidence type="ECO:0000313" key="4">
    <source>
        <dbReference type="EMBL" id="QDV25169.1"/>
    </source>
</evidence>
<dbReference type="InterPro" id="IPR011006">
    <property type="entry name" value="CheY-like_superfamily"/>
</dbReference>
<dbReference type="OrthoDB" id="286140at2"/>
<dbReference type="InterPro" id="IPR050595">
    <property type="entry name" value="Bact_response_regulator"/>
</dbReference>